<reference evidence="2" key="1">
    <citation type="journal article" date="2013" name="Nat. Genet.">
        <title>The duck genome and transcriptome provide insight into an avian influenza virus reservoir species.</title>
        <authorList>
            <person name="Huang Y."/>
            <person name="Li Y."/>
            <person name="Burt D.W."/>
            <person name="Chen H."/>
            <person name="Zhang Y."/>
            <person name="Qian W."/>
            <person name="Kim H."/>
            <person name="Gan S."/>
            <person name="Zhao Y."/>
            <person name="Li J."/>
            <person name="Yi K."/>
            <person name="Feng H."/>
            <person name="Zhu P."/>
            <person name="Li B."/>
            <person name="Liu Q."/>
            <person name="Fairley S."/>
            <person name="Magor K.E."/>
            <person name="Du Z."/>
            <person name="Hu X."/>
            <person name="Goodman L."/>
            <person name="Tafer H."/>
            <person name="Vignal A."/>
            <person name="Lee T."/>
            <person name="Kim K.W."/>
            <person name="Sheng Z."/>
            <person name="An Y."/>
            <person name="Searle S."/>
            <person name="Herrero J."/>
            <person name="Groenen M.A."/>
            <person name="Crooijmans R.P."/>
            <person name="Faraut T."/>
            <person name="Cai Q."/>
            <person name="Webster R.G."/>
            <person name="Aldridge J.R."/>
            <person name="Warren W.C."/>
            <person name="Bartschat S."/>
            <person name="Kehr S."/>
            <person name="Marz M."/>
            <person name="Stadler P.F."/>
            <person name="Smith J."/>
            <person name="Kraus R.H."/>
            <person name="Zhao Y."/>
            <person name="Ren L."/>
            <person name="Fei J."/>
            <person name="Morisson M."/>
            <person name="Kaiser P."/>
            <person name="Griffin D.K."/>
            <person name="Rao M."/>
            <person name="Pitel F."/>
            <person name="Wang J."/>
            <person name="Li N."/>
        </authorList>
    </citation>
    <scope>NUCLEOTIDE SEQUENCE [LARGE SCALE GENOMIC DNA]</scope>
</reference>
<keyword evidence="2" id="KW-1185">Reference proteome</keyword>
<evidence type="ECO:0000313" key="2">
    <source>
        <dbReference type="Proteomes" id="UP000296049"/>
    </source>
</evidence>
<evidence type="ECO:0000313" key="1">
    <source>
        <dbReference type="EMBL" id="EOB03122.1"/>
    </source>
</evidence>
<dbReference type="EMBL" id="KB742887">
    <property type="protein sequence ID" value="EOB03122.1"/>
    <property type="molecule type" value="Genomic_DNA"/>
</dbReference>
<dbReference type="Proteomes" id="UP000296049">
    <property type="component" value="Unassembled WGS sequence"/>
</dbReference>
<sequence>MSTARLRAGLRGHAIALIRDFSHRGLAAGLPRTHTFKVSSGQVAFAENCSLVEAQSTIGAADRQAAAMLPWSPRQQEITWSAWKSLMKIYISGFLYSSTNYEEDEEGGKEGEEIVNMGRLMLYRPTSSKGMMGAICSKQMQGQIGSSPKSSCARGAPTALVGNSKIAAHLGSCTSCLSGRVTTALSPGKRVLQCFFPSTVGLTAVTPSGI</sequence>
<protein>
    <submittedName>
        <fullName evidence="1">Uncharacterized protein</fullName>
    </submittedName>
</protein>
<organism evidence="1 2">
    <name type="scientific">Anas platyrhynchos</name>
    <name type="common">Mallard</name>
    <name type="synonym">Anas boschas</name>
    <dbReference type="NCBI Taxonomy" id="8839"/>
    <lineage>
        <taxon>Eukaryota</taxon>
        <taxon>Metazoa</taxon>
        <taxon>Chordata</taxon>
        <taxon>Craniata</taxon>
        <taxon>Vertebrata</taxon>
        <taxon>Euteleostomi</taxon>
        <taxon>Archelosauria</taxon>
        <taxon>Archosauria</taxon>
        <taxon>Dinosauria</taxon>
        <taxon>Saurischia</taxon>
        <taxon>Theropoda</taxon>
        <taxon>Coelurosauria</taxon>
        <taxon>Aves</taxon>
        <taxon>Neognathae</taxon>
        <taxon>Galloanserae</taxon>
        <taxon>Anseriformes</taxon>
        <taxon>Anatidae</taxon>
        <taxon>Anatinae</taxon>
        <taxon>Anas</taxon>
    </lineage>
</organism>
<dbReference type="PROSITE" id="PS50890">
    <property type="entry name" value="PUA"/>
    <property type="match status" value="1"/>
</dbReference>
<accession>R0K0H7</accession>
<gene>
    <name evidence="1" type="ORF">Anapl_05567</name>
</gene>
<dbReference type="AlphaFoldDB" id="R0K0H7"/>
<name>R0K0H7_ANAPL</name>
<proteinExistence type="predicted"/>